<dbReference type="InterPro" id="IPR003593">
    <property type="entry name" value="AAA+_ATPase"/>
</dbReference>
<feature type="domain" description="ABC transporter" evidence="4">
    <location>
        <begin position="2"/>
        <end position="249"/>
    </location>
</feature>
<dbReference type="GO" id="GO:0005886">
    <property type="term" value="C:plasma membrane"/>
    <property type="evidence" value="ECO:0007669"/>
    <property type="project" value="TreeGrafter"/>
</dbReference>
<dbReference type="GO" id="GO:0005524">
    <property type="term" value="F:ATP binding"/>
    <property type="evidence" value="ECO:0007669"/>
    <property type="project" value="UniProtKB-KW"/>
</dbReference>
<dbReference type="CDD" id="cd03219">
    <property type="entry name" value="ABC_Mj1267_LivG_branched"/>
    <property type="match status" value="1"/>
</dbReference>
<accession>A0A7V5HZA7</accession>
<sequence length="258" mass="28880">MLRVENLRKEFGGIVALEKVSFSVNSNLIKAIIGPNGAGKTTIFNIVSGIYSPTKGKVLFKEERIDNLSPHLIAKKGISRTFQNLQIFPNLTVIENVMVGCHPWTKSGFLSCILKTGKNRREEKKIYERAEELLKFVGLAEKKSLFPSSLTFHQQRLVEIARALATEPELILLDEPAAGLNARETIDMAELIYKIKEKGICVLLVEHDMDLVMDISQEVVVLDSGRVIAEGEPESIQKNEEVIAIYLGEKEFVKNKKS</sequence>
<dbReference type="PROSITE" id="PS50893">
    <property type="entry name" value="ABC_TRANSPORTER_2"/>
    <property type="match status" value="1"/>
</dbReference>
<evidence type="ECO:0000256" key="2">
    <source>
        <dbReference type="ARBA" id="ARBA00022741"/>
    </source>
</evidence>
<evidence type="ECO:0000259" key="4">
    <source>
        <dbReference type="PROSITE" id="PS50893"/>
    </source>
</evidence>
<dbReference type="AlphaFoldDB" id="A0A7V5HZA7"/>
<keyword evidence="1" id="KW-0813">Transport</keyword>
<dbReference type="FunFam" id="3.40.50.300:FF:000421">
    <property type="entry name" value="Branched-chain amino acid ABC transporter ATP-binding protein"/>
    <property type="match status" value="1"/>
</dbReference>
<dbReference type="InterPro" id="IPR027417">
    <property type="entry name" value="P-loop_NTPase"/>
</dbReference>
<comment type="caution">
    <text evidence="5">The sequence shown here is derived from an EMBL/GenBank/DDBJ whole genome shotgun (WGS) entry which is preliminary data.</text>
</comment>
<dbReference type="PANTHER" id="PTHR45772">
    <property type="entry name" value="CONSERVED COMPONENT OF ABC TRANSPORTER FOR NATURAL AMINO ACIDS-RELATED"/>
    <property type="match status" value="1"/>
</dbReference>
<evidence type="ECO:0000313" key="5">
    <source>
        <dbReference type="EMBL" id="HHF98683.1"/>
    </source>
</evidence>
<dbReference type="GO" id="GO:0016887">
    <property type="term" value="F:ATP hydrolysis activity"/>
    <property type="evidence" value="ECO:0007669"/>
    <property type="project" value="InterPro"/>
</dbReference>
<evidence type="ECO:0000256" key="3">
    <source>
        <dbReference type="ARBA" id="ARBA00022840"/>
    </source>
</evidence>
<evidence type="ECO:0000256" key="1">
    <source>
        <dbReference type="ARBA" id="ARBA00022448"/>
    </source>
</evidence>
<dbReference type="SUPFAM" id="SSF52540">
    <property type="entry name" value="P-loop containing nucleoside triphosphate hydrolases"/>
    <property type="match status" value="1"/>
</dbReference>
<dbReference type="Proteomes" id="UP000886070">
    <property type="component" value="Unassembled WGS sequence"/>
</dbReference>
<reference evidence="5" key="1">
    <citation type="journal article" date="2020" name="mSystems">
        <title>Genome- and Community-Level Interaction Insights into Carbon Utilization and Element Cycling Functions of Hydrothermarchaeota in Hydrothermal Sediment.</title>
        <authorList>
            <person name="Zhou Z."/>
            <person name="Liu Y."/>
            <person name="Xu W."/>
            <person name="Pan J."/>
            <person name="Luo Z.H."/>
            <person name="Li M."/>
        </authorList>
    </citation>
    <scope>NUCLEOTIDE SEQUENCE [LARGE SCALE GENOMIC DNA]</scope>
    <source>
        <strain evidence="5">HyVt-92</strain>
    </source>
</reference>
<name>A0A7V5HZA7_UNCAE</name>
<proteinExistence type="predicted"/>
<dbReference type="EMBL" id="DRTT01000118">
    <property type="protein sequence ID" value="HHF98683.1"/>
    <property type="molecule type" value="Genomic_DNA"/>
</dbReference>
<dbReference type="Pfam" id="PF00005">
    <property type="entry name" value="ABC_tran"/>
    <property type="match status" value="1"/>
</dbReference>
<keyword evidence="3 5" id="KW-0067">ATP-binding</keyword>
<protein>
    <submittedName>
        <fullName evidence="5">ABC transporter ATP-binding protein</fullName>
    </submittedName>
</protein>
<keyword evidence="2" id="KW-0547">Nucleotide-binding</keyword>
<dbReference type="InterPro" id="IPR032823">
    <property type="entry name" value="BCA_ABC_TP_C"/>
</dbReference>
<gene>
    <name evidence="5" type="ORF">ENL39_04270</name>
</gene>
<dbReference type="Pfam" id="PF12399">
    <property type="entry name" value="BCA_ABC_TP_C"/>
    <property type="match status" value="1"/>
</dbReference>
<dbReference type="SMART" id="SM00382">
    <property type="entry name" value="AAA"/>
    <property type="match status" value="1"/>
</dbReference>
<organism evidence="5">
    <name type="scientific">Aerophobetes bacterium</name>
    <dbReference type="NCBI Taxonomy" id="2030807"/>
    <lineage>
        <taxon>Bacteria</taxon>
        <taxon>Candidatus Aerophobota</taxon>
    </lineage>
</organism>
<dbReference type="Gene3D" id="3.40.50.300">
    <property type="entry name" value="P-loop containing nucleotide triphosphate hydrolases"/>
    <property type="match status" value="1"/>
</dbReference>
<dbReference type="InterPro" id="IPR003439">
    <property type="entry name" value="ABC_transporter-like_ATP-bd"/>
</dbReference>
<dbReference type="InterPro" id="IPR051120">
    <property type="entry name" value="ABC_AA/LPS_Transport"/>
</dbReference>